<dbReference type="FunFam" id="3.10.20.30:FF:000013">
    <property type="entry name" value="Adrenodoxin, mitochondrial"/>
    <property type="match status" value="1"/>
</dbReference>
<dbReference type="OMA" id="QSPWQGY"/>
<keyword evidence="3" id="KW-0813">Transport</keyword>
<dbReference type="GO" id="GO:0016653">
    <property type="term" value="F:oxidoreductase activity, acting on NAD(P)H, heme protein as acceptor"/>
    <property type="evidence" value="ECO:0007669"/>
    <property type="project" value="EnsemblFungi"/>
</dbReference>
<dbReference type="GO" id="GO:0006784">
    <property type="term" value="P:heme A biosynthetic process"/>
    <property type="evidence" value="ECO:0007669"/>
    <property type="project" value="EnsemblFungi"/>
</dbReference>
<evidence type="ECO:0000313" key="13">
    <source>
        <dbReference type="Proteomes" id="UP000070444"/>
    </source>
</evidence>
<dbReference type="GO" id="GO:0046872">
    <property type="term" value="F:metal ion binding"/>
    <property type="evidence" value="ECO:0007669"/>
    <property type="project" value="UniProtKB-KW"/>
</dbReference>
<dbReference type="STRING" id="796925.A0A137P7Z6"/>
<evidence type="ECO:0000256" key="1">
    <source>
        <dbReference type="ARBA" id="ARBA00004173"/>
    </source>
</evidence>
<comment type="subcellular location">
    <subcellularLocation>
        <location evidence="1">Mitochondrion</location>
    </subcellularLocation>
</comment>
<proteinExistence type="inferred from homology"/>
<evidence type="ECO:0000256" key="9">
    <source>
        <dbReference type="ARBA" id="ARBA00023128"/>
    </source>
</evidence>
<name>A0A137P7Z6_CONC2</name>
<evidence type="ECO:0000256" key="4">
    <source>
        <dbReference type="ARBA" id="ARBA00022714"/>
    </source>
</evidence>
<sequence length="174" mass="18833">MIRASGSLIKNILKKKNFTTVTSSKGFGISKQQFNNVKLFSTTNISLHGSGKPPEGEGITINFITPEGETVSARGRVGQSILDVAHSNEIDLEGACEASLACSTCHVILTDEIFDSLEEPTDEENDMLDLAFGLTETSRLGCQVELREDMEGMTVKIPSATRNMAVDGFKPKPH</sequence>
<dbReference type="EMBL" id="KQ964484">
    <property type="protein sequence ID" value="KXN71099.1"/>
    <property type="molecule type" value="Genomic_DNA"/>
</dbReference>
<dbReference type="Pfam" id="PF00111">
    <property type="entry name" value="Fer2"/>
    <property type="match status" value="1"/>
</dbReference>
<keyword evidence="6" id="KW-0249">Electron transport</keyword>
<keyword evidence="9" id="KW-0496">Mitochondrion</keyword>
<dbReference type="OrthoDB" id="268593at2759"/>
<comment type="cofactor">
    <cofactor evidence="10">
        <name>[2Fe-2S] cluster</name>
        <dbReference type="ChEBI" id="CHEBI:190135"/>
    </cofactor>
</comment>
<dbReference type="CDD" id="cd00207">
    <property type="entry name" value="fer2"/>
    <property type="match status" value="1"/>
</dbReference>
<dbReference type="InterPro" id="IPR001041">
    <property type="entry name" value="2Fe-2S_ferredoxin-type"/>
</dbReference>
<dbReference type="InterPro" id="IPR018298">
    <property type="entry name" value="Adrenodoxin_Fe-S_BS"/>
</dbReference>
<keyword evidence="5" id="KW-0479">Metal-binding</keyword>
<dbReference type="GO" id="GO:0140647">
    <property type="term" value="P:P450-containing electron transport chain"/>
    <property type="evidence" value="ECO:0007669"/>
    <property type="project" value="InterPro"/>
</dbReference>
<organism evidence="12 13">
    <name type="scientific">Conidiobolus coronatus (strain ATCC 28846 / CBS 209.66 / NRRL 28638)</name>
    <name type="common">Delacroixia coronata</name>
    <dbReference type="NCBI Taxonomy" id="796925"/>
    <lineage>
        <taxon>Eukaryota</taxon>
        <taxon>Fungi</taxon>
        <taxon>Fungi incertae sedis</taxon>
        <taxon>Zoopagomycota</taxon>
        <taxon>Entomophthoromycotina</taxon>
        <taxon>Entomophthoromycetes</taxon>
        <taxon>Entomophthorales</taxon>
        <taxon>Ancylistaceae</taxon>
        <taxon>Conidiobolus</taxon>
    </lineage>
</organism>
<keyword evidence="7" id="KW-0408">Iron</keyword>
<evidence type="ECO:0000313" key="12">
    <source>
        <dbReference type="EMBL" id="KXN71099.1"/>
    </source>
</evidence>
<dbReference type="GO" id="GO:0005759">
    <property type="term" value="C:mitochondrial matrix"/>
    <property type="evidence" value="ECO:0007669"/>
    <property type="project" value="EnsemblFungi"/>
</dbReference>
<evidence type="ECO:0000259" key="11">
    <source>
        <dbReference type="PROSITE" id="PS51085"/>
    </source>
</evidence>
<gene>
    <name evidence="12" type="ORF">CONCODRAFT_17149</name>
</gene>
<dbReference type="PROSITE" id="PS00814">
    <property type="entry name" value="ADX"/>
    <property type="match status" value="1"/>
</dbReference>
<dbReference type="InterPro" id="IPR012675">
    <property type="entry name" value="Beta-grasp_dom_sf"/>
</dbReference>
<dbReference type="PANTHER" id="PTHR23426">
    <property type="entry name" value="FERREDOXIN/ADRENODOXIN"/>
    <property type="match status" value="1"/>
</dbReference>
<accession>A0A137P7Z6</accession>
<keyword evidence="4" id="KW-0001">2Fe-2S</keyword>
<dbReference type="PANTHER" id="PTHR23426:SF65">
    <property type="entry name" value="FERREDOXIN-2, MITOCHONDRIAL"/>
    <property type="match status" value="1"/>
</dbReference>
<dbReference type="InterPro" id="IPR036010">
    <property type="entry name" value="2Fe-2S_ferredoxin-like_sf"/>
</dbReference>
<evidence type="ECO:0000256" key="6">
    <source>
        <dbReference type="ARBA" id="ARBA00022982"/>
    </source>
</evidence>
<reference evidence="12 13" key="1">
    <citation type="journal article" date="2015" name="Genome Biol. Evol.">
        <title>Phylogenomic analyses indicate that early fungi evolved digesting cell walls of algal ancestors of land plants.</title>
        <authorList>
            <person name="Chang Y."/>
            <person name="Wang S."/>
            <person name="Sekimoto S."/>
            <person name="Aerts A.L."/>
            <person name="Choi C."/>
            <person name="Clum A."/>
            <person name="LaButti K.M."/>
            <person name="Lindquist E.A."/>
            <person name="Yee Ngan C."/>
            <person name="Ohm R.A."/>
            <person name="Salamov A.A."/>
            <person name="Grigoriev I.V."/>
            <person name="Spatafora J.W."/>
            <person name="Berbee M.L."/>
        </authorList>
    </citation>
    <scope>NUCLEOTIDE SEQUENCE [LARGE SCALE GENOMIC DNA]</scope>
    <source>
        <strain evidence="12 13">NRRL 28638</strain>
    </source>
</reference>
<evidence type="ECO:0000256" key="2">
    <source>
        <dbReference type="ARBA" id="ARBA00010914"/>
    </source>
</evidence>
<dbReference type="GO" id="GO:0016226">
    <property type="term" value="P:iron-sulfur cluster assembly"/>
    <property type="evidence" value="ECO:0007669"/>
    <property type="project" value="EnsemblFungi"/>
</dbReference>
<dbReference type="AlphaFoldDB" id="A0A137P7Z6"/>
<dbReference type="InterPro" id="IPR001055">
    <property type="entry name" value="Adrenodoxin-like"/>
</dbReference>
<dbReference type="GO" id="GO:0009055">
    <property type="term" value="F:electron transfer activity"/>
    <property type="evidence" value="ECO:0007669"/>
    <property type="project" value="TreeGrafter"/>
</dbReference>
<dbReference type="GO" id="GO:0006744">
    <property type="term" value="P:ubiquinone biosynthetic process"/>
    <property type="evidence" value="ECO:0007669"/>
    <property type="project" value="EnsemblFungi"/>
</dbReference>
<evidence type="ECO:0000256" key="7">
    <source>
        <dbReference type="ARBA" id="ARBA00023004"/>
    </source>
</evidence>
<evidence type="ECO:0000256" key="10">
    <source>
        <dbReference type="ARBA" id="ARBA00034078"/>
    </source>
</evidence>
<dbReference type="Gene3D" id="3.10.20.30">
    <property type="match status" value="1"/>
</dbReference>
<evidence type="ECO:0000256" key="8">
    <source>
        <dbReference type="ARBA" id="ARBA00023014"/>
    </source>
</evidence>
<evidence type="ECO:0000256" key="5">
    <source>
        <dbReference type="ARBA" id="ARBA00022723"/>
    </source>
</evidence>
<keyword evidence="8" id="KW-0411">Iron-sulfur</keyword>
<dbReference type="PRINTS" id="PR00355">
    <property type="entry name" value="ADRENODOXIN"/>
</dbReference>
<dbReference type="SUPFAM" id="SSF54292">
    <property type="entry name" value="2Fe-2S ferredoxin-like"/>
    <property type="match status" value="1"/>
</dbReference>
<evidence type="ECO:0000256" key="3">
    <source>
        <dbReference type="ARBA" id="ARBA00022448"/>
    </source>
</evidence>
<keyword evidence="13" id="KW-1185">Reference proteome</keyword>
<dbReference type="GO" id="GO:0051537">
    <property type="term" value="F:2 iron, 2 sulfur cluster binding"/>
    <property type="evidence" value="ECO:0007669"/>
    <property type="project" value="UniProtKB-KW"/>
</dbReference>
<protein>
    <submittedName>
        <fullName evidence="12">Ferredoxin</fullName>
    </submittedName>
</protein>
<comment type="similarity">
    <text evidence="2">Belongs to the adrenodoxin/putidaredoxin family.</text>
</comment>
<feature type="domain" description="2Fe-2S ferredoxin-type" evidence="11">
    <location>
        <begin position="59"/>
        <end position="161"/>
    </location>
</feature>
<dbReference type="Proteomes" id="UP000070444">
    <property type="component" value="Unassembled WGS sequence"/>
</dbReference>
<dbReference type="PROSITE" id="PS51085">
    <property type="entry name" value="2FE2S_FER_2"/>
    <property type="match status" value="1"/>
</dbReference>